<keyword evidence="2" id="KW-0808">Transferase</keyword>
<dbReference type="PANTHER" id="PTHR43300">
    <property type="entry name" value="ACETYLTRANSFERASE"/>
    <property type="match status" value="1"/>
</dbReference>
<dbReference type="Gene3D" id="2.160.10.10">
    <property type="entry name" value="Hexapeptide repeat proteins"/>
    <property type="match status" value="1"/>
</dbReference>
<name>A0ABY7XNQ4_MICLT</name>
<evidence type="ECO:0000313" key="2">
    <source>
        <dbReference type="EMBL" id="WDM43739.1"/>
    </source>
</evidence>
<accession>A0ABY7XNQ4</accession>
<dbReference type="Pfam" id="PF00132">
    <property type="entry name" value="Hexapep"/>
    <property type="match status" value="1"/>
</dbReference>
<reference evidence="2 3" key="1">
    <citation type="submission" date="2021-06" db="EMBL/GenBank/DDBJ databases">
        <title>Genome-based taxonomic framework of Microbacterium strains isolated from marine environment, the description of four new species and reclassification of four preexisting species.</title>
        <authorList>
            <person name="Lee S.D."/>
            <person name="Kim S.-M."/>
            <person name="Byeon Y.-S."/>
            <person name="Yang H.L."/>
            <person name="Kim I.S."/>
        </authorList>
    </citation>
    <scope>NUCLEOTIDE SEQUENCE [LARGE SCALE GENOMIC DNA]</scope>
    <source>
        <strain evidence="2 3">KACC 14465</strain>
    </source>
</reference>
<dbReference type="GO" id="GO:0016740">
    <property type="term" value="F:transferase activity"/>
    <property type="evidence" value="ECO:0007669"/>
    <property type="project" value="UniProtKB-KW"/>
</dbReference>
<dbReference type="InterPro" id="IPR020573">
    <property type="entry name" value="UDP_GlcNAc_AcTrfase_non-rep"/>
</dbReference>
<dbReference type="InterPro" id="IPR001451">
    <property type="entry name" value="Hexapep"/>
</dbReference>
<dbReference type="PANTHER" id="PTHR43300:SF7">
    <property type="entry name" value="UDP-N-ACETYLBACILLOSAMINE N-ACETYLTRANSFERASE"/>
    <property type="match status" value="1"/>
</dbReference>
<dbReference type="Gene3D" id="3.40.1390.10">
    <property type="entry name" value="MurE/MurF, N-terminal domain"/>
    <property type="match status" value="1"/>
</dbReference>
<dbReference type="Proteomes" id="UP001215097">
    <property type="component" value="Chromosome"/>
</dbReference>
<dbReference type="RefSeq" id="WP_282213867.1">
    <property type="nucleotide sequence ID" value="NZ_BAAAUN010000001.1"/>
</dbReference>
<feature type="domain" description="UDP-3-O-[3-hydroxymyristoyl] glucosamine N-acyltransferase non-repeat region" evidence="1">
    <location>
        <begin position="22"/>
        <end position="92"/>
    </location>
</feature>
<evidence type="ECO:0000313" key="3">
    <source>
        <dbReference type="Proteomes" id="UP001215097"/>
    </source>
</evidence>
<proteinExistence type="predicted"/>
<dbReference type="Pfam" id="PF04613">
    <property type="entry name" value="LpxD"/>
    <property type="match status" value="1"/>
</dbReference>
<evidence type="ECO:0000259" key="1">
    <source>
        <dbReference type="Pfam" id="PF04613"/>
    </source>
</evidence>
<dbReference type="InterPro" id="IPR050179">
    <property type="entry name" value="Trans_hexapeptide_repeat"/>
</dbReference>
<protein>
    <submittedName>
        <fullName evidence="2">Transferase</fullName>
    </submittedName>
</protein>
<dbReference type="InterPro" id="IPR011004">
    <property type="entry name" value="Trimer_LpxA-like_sf"/>
</dbReference>
<dbReference type="SUPFAM" id="SSF51161">
    <property type="entry name" value="Trimeric LpxA-like enzymes"/>
    <property type="match status" value="1"/>
</dbReference>
<sequence>MNSEISAAAVARALSAPLRGRDRVLSGLAPLGAATADRLTFVVDPDAYREQLDAALAAGAVVLVPPTVASAGEHDGAIITVDSPRAAFAIAVAQFFARTPSPGIATTARIDPEASVHPTANIGEYSVVRAGAVIGAGAEVRDHVIIGHDVHVGEHTLIKSHAVVGEEGFGMERDSAGDYIRIPHVGSVVLEDHVEVGNFVTVCSGTIIPTRVGDHTKIDDHAHIAHNCQIGRNVILTAGVTLSGSVVIEDDSWLGPNASVIQGVTLGRDSVLGIGAVAIRSIPANEVRTGNPARRLGDNRPERSGQ</sequence>
<keyword evidence="3" id="KW-1185">Reference proteome</keyword>
<organism evidence="2 3">
    <name type="scientific">Microbacterium luteolum</name>
    <name type="common">Aureobacterium luteolum</name>
    <dbReference type="NCBI Taxonomy" id="69367"/>
    <lineage>
        <taxon>Bacteria</taxon>
        <taxon>Bacillati</taxon>
        <taxon>Actinomycetota</taxon>
        <taxon>Actinomycetes</taxon>
        <taxon>Micrococcales</taxon>
        <taxon>Microbacteriaceae</taxon>
        <taxon>Microbacterium</taxon>
    </lineage>
</organism>
<dbReference type="EMBL" id="CP078075">
    <property type="protein sequence ID" value="WDM43739.1"/>
    <property type="molecule type" value="Genomic_DNA"/>
</dbReference>
<gene>
    <name evidence="2" type="ORF">KV395_10995</name>
</gene>